<reference evidence="9" key="1">
    <citation type="journal article" date="2019" name="Int. J. Syst. Evol. Microbiol.">
        <title>The Global Catalogue of Microorganisms (GCM) 10K type strain sequencing project: providing services to taxonomists for standard genome sequencing and annotation.</title>
        <authorList>
            <consortium name="The Broad Institute Genomics Platform"/>
            <consortium name="The Broad Institute Genome Sequencing Center for Infectious Disease"/>
            <person name="Wu L."/>
            <person name="Ma J."/>
        </authorList>
    </citation>
    <scope>NUCLEOTIDE SEQUENCE [LARGE SCALE GENOMIC DNA]</scope>
    <source>
        <strain evidence="9">NBRC 105830</strain>
    </source>
</reference>
<gene>
    <name evidence="8" type="ORF">GCM10025862_02180</name>
</gene>
<dbReference type="CDD" id="cd02966">
    <property type="entry name" value="TlpA_like_family"/>
    <property type="match status" value="1"/>
</dbReference>
<dbReference type="PROSITE" id="PS51257">
    <property type="entry name" value="PROKAR_LIPOPROTEIN"/>
    <property type="match status" value="1"/>
</dbReference>
<keyword evidence="3" id="KW-0735">Signal-anchor</keyword>
<evidence type="ECO:0000256" key="2">
    <source>
        <dbReference type="ARBA" id="ARBA00022748"/>
    </source>
</evidence>
<feature type="signal peptide" evidence="6">
    <location>
        <begin position="1"/>
        <end position="20"/>
    </location>
</feature>
<dbReference type="InterPro" id="IPR000866">
    <property type="entry name" value="AhpC/TSA"/>
</dbReference>
<keyword evidence="4" id="KW-1015">Disulfide bond</keyword>
<comment type="subcellular location">
    <subcellularLocation>
        <location evidence="1">Cell envelope</location>
    </subcellularLocation>
</comment>
<dbReference type="Gene3D" id="3.40.30.10">
    <property type="entry name" value="Glutaredoxin"/>
    <property type="match status" value="1"/>
</dbReference>
<evidence type="ECO:0000256" key="5">
    <source>
        <dbReference type="ARBA" id="ARBA00023284"/>
    </source>
</evidence>
<dbReference type="PANTHER" id="PTHR42852:SF6">
    <property type="entry name" value="THIOL:DISULFIDE INTERCHANGE PROTEIN DSBE"/>
    <property type="match status" value="1"/>
</dbReference>
<dbReference type="EMBL" id="BSUJ01000001">
    <property type="protein sequence ID" value="GMA18197.1"/>
    <property type="molecule type" value="Genomic_DNA"/>
</dbReference>
<dbReference type="Pfam" id="PF00578">
    <property type="entry name" value="AhpC-TSA"/>
    <property type="match status" value="1"/>
</dbReference>
<evidence type="ECO:0000256" key="6">
    <source>
        <dbReference type="SAM" id="SignalP"/>
    </source>
</evidence>
<keyword evidence="2" id="KW-0201">Cytochrome c-type biogenesis</keyword>
<keyword evidence="3" id="KW-0812">Transmembrane</keyword>
<organism evidence="8 9">
    <name type="scientific">Arsenicicoccus piscis</name>
    <dbReference type="NCBI Taxonomy" id="673954"/>
    <lineage>
        <taxon>Bacteria</taxon>
        <taxon>Bacillati</taxon>
        <taxon>Actinomycetota</taxon>
        <taxon>Actinomycetes</taxon>
        <taxon>Micrococcales</taxon>
        <taxon>Intrasporangiaceae</taxon>
        <taxon>Arsenicicoccus</taxon>
    </lineage>
</organism>
<dbReference type="PANTHER" id="PTHR42852">
    <property type="entry name" value="THIOL:DISULFIDE INTERCHANGE PROTEIN DSBE"/>
    <property type="match status" value="1"/>
</dbReference>
<feature type="domain" description="Thioredoxin" evidence="7">
    <location>
        <begin position="51"/>
        <end position="195"/>
    </location>
</feature>
<dbReference type="SUPFAM" id="SSF52833">
    <property type="entry name" value="Thioredoxin-like"/>
    <property type="match status" value="1"/>
</dbReference>
<evidence type="ECO:0000256" key="4">
    <source>
        <dbReference type="ARBA" id="ARBA00023157"/>
    </source>
</evidence>
<sequence length="197" mass="20840">MTIQKASAALLALGVAVVLTGCSEDPNSVSAQAKSGDEKGYITTDGTIETLPVDKRGAPVDLAGTTLDGKTWSLADQRGTVVVLNAWASWCPPCEAEQPDLTKVWDQVQAAKKPVQFMGVVWRGESTENALTWSKEKKVTYPSLANDGRTILALGGKVPSPPTTIVVDKQGRMAARILGRTTATTLSDVIDDVIKSS</sequence>
<accession>A0ABQ6HJI8</accession>
<keyword evidence="6" id="KW-0732">Signal</keyword>
<protein>
    <recommendedName>
        <fullName evidence="7">Thioredoxin domain-containing protein</fullName>
    </recommendedName>
</protein>
<keyword evidence="5" id="KW-0676">Redox-active center</keyword>
<evidence type="ECO:0000313" key="9">
    <source>
        <dbReference type="Proteomes" id="UP001157109"/>
    </source>
</evidence>
<proteinExistence type="predicted"/>
<dbReference type="InterPro" id="IPR013766">
    <property type="entry name" value="Thioredoxin_domain"/>
</dbReference>
<name>A0ABQ6HJI8_9MICO</name>
<dbReference type="RefSeq" id="WP_241443752.1">
    <property type="nucleotide sequence ID" value="NZ_BSUJ01000001.1"/>
</dbReference>
<keyword evidence="9" id="KW-1185">Reference proteome</keyword>
<evidence type="ECO:0000259" key="7">
    <source>
        <dbReference type="PROSITE" id="PS51352"/>
    </source>
</evidence>
<feature type="chain" id="PRO_5046457604" description="Thioredoxin domain-containing protein" evidence="6">
    <location>
        <begin position="21"/>
        <end position="197"/>
    </location>
</feature>
<dbReference type="InterPro" id="IPR050553">
    <property type="entry name" value="Thioredoxin_ResA/DsbE_sf"/>
</dbReference>
<dbReference type="Proteomes" id="UP001157109">
    <property type="component" value="Unassembled WGS sequence"/>
</dbReference>
<comment type="caution">
    <text evidence="8">The sequence shown here is derived from an EMBL/GenBank/DDBJ whole genome shotgun (WGS) entry which is preliminary data.</text>
</comment>
<dbReference type="PROSITE" id="PS51352">
    <property type="entry name" value="THIOREDOXIN_2"/>
    <property type="match status" value="1"/>
</dbReference>
<evidence type="ECO:0000256" key="1">
    <source>
        <dbReference type="ARBA" id="ARBA00004196"/>
    </source>
</evidence>
<evidence type="ECO:0000256" key="3">
    <source>
        <dbReference type="ARBA" id="ARBA00022968"/>
    </source>
</evidence>
<evidence type="ECO:0000313" key="8">
    <source>
        <dbReference type="EMBL" id="GMA18197.1"/>
    </source>
</evidence>
<dbReference type="InterPro" id="IPR036249">
    <property type="entry name" value="Thioredoxin-like_sf"/>
</dbReference>